<feature type="domain" description="UBR-type" evidence="11">
    <location>
        <begin position="113"/>
        <end position="184"/>
    </location>
</feature>
<protein>
    <recommendedName>
        <fullName evidence="9">E3 ubiquitin-protein ligase</fullName>
        <ecNumber evidence="9">2.3.2.27</ecNumber>
    </recommendedName>
</protein>
<keyword evidence="4 9" id="KW-0863">Zinc-finger</keyword>
<dbReference type="Gene3D" id="2.10.110.30">
    <property type="match status" value="1"/>
</dbReference>
<gene>
    <name evidence="12" type="ORF">HPB51_014068</name>
</gene>
<dbReference type="CDD" id="cd19672">
    <property type="entry name" value="UBR-box_UBR1_like"/>
    <property type="match status" value="1"/>
</dbReference>
<dbReference type="PANTHER" id="PTHR21497">
    <property type="entry name" value="UBIQUITIN LIGASE E3 ALPHA-RELATED"/>
    <property type="match status" value="1"/>
</dbReference>
<evidence type="ECO:0000256" key="4">
    <source>
        <dbReference type="ARBA" id="ARBA00022771"/>
    </source>
</evidence>
<comment type="catalytic activity">
    <reaction evidence="1 9">
        <text>S-ubiquitinyl-[E2 ubiquitin-conjugating enzyme]-L-cysteine + [acceptor protein]-L-lysine = [E2 ubiquitin-conjugating enzyme]-L-cysteine + N(6)-ubiquitinyl-[acceptor protein]-L-lysine.</text>
        <dbReference type="EC" id="2.3.2.27"/>
    </reaction>
</comment>
<dbReference type="PROSITE" id="PS51157">
    <property type="entry name" value="ZF_UBR"/>
    <property type="match status" value="1"/>
</dbReference>
<dbReference type="Pfam" id="PF02207">
    <property type="entry name" value="zf-UBR"/>
    <property type="match status" value="1"/>
</dbReference>
<evidence type="ECO:0000256" key="6">
    <source>
        <dbReference type="ARBA" id="ARBA00022833"/>
    </source>
</evidence>
<evidence type="ECO:0000256" key="8">
    <source>
        <dbReference type="PROSITE-ProRule" id="PRU00508"/>
    </source>
</evidence>
<comment type="caution">
    <text evidence="12">The sequence shown here is derived from an EMBL/GenBank/DDBJ whole genome shotgun (WGS) entry which is preliminary data.</text>
</comment>
<keyword evidence="13" id="KW-1185">Reference proteome</keyword>
<evidence type="ECO:0000256" key="5">
    <source>
        <dbReference type="ARBA" id="ARBA00022786"/>
    </source>
</evidence>
<comment type="similarity">
    <text evidence="7 9">Belongs to the E3 ubiquitin-protein ligase UBR1-like family.</text>
</comment>
<feature type="region of interest" description="Disordered" evidence="10">
    <location>
        <begin position="1"/>
        <end position="20"/>
    </location>
</feature>
<dbReference type="AlphaFoldDB" id="A0A9J6EAU7"/>
<keyword evidence="6 9" id="KW-0862">Zinc</keyword>
<evidence type="ECO:0000256" key="2">
    <source>
        <dbReference type="ARBA" id="ARBA00022679"/>
    </source>
</evidence>
<reference evidence="12" key="1">
    <citation type="journal article" date="2020" name="Cell">
        <title>Large-Scale Comparative Analyses of Tick Genomes Elucidate Their Genetic Diversity and Vector Capacities.</title>
        <authorList>
            <consortium name="Tick Genome and Microbiome Consortium (TIGMIC)"/>
            <person name="Jia N."/>
            <person name="Wang J."/>
            <person name="Shi W."/>
            <person name="Du L."/>
            <person name="Sun Y."/>
            <person name="Zhan W."/>
            <person name="Jiang J.F."/>
            <person name="Wang Q."/>
            <person name="Zhang B."/>
            <person name="Ji P."/>
            <person name="Bell-Sakyi L."/>
            <person name="Cui X.M."/>
            <person name="Yuan T.T."/>
            <person name="Jiang B.G."/>
            <person name="Yang W.F."/>
            <person name="Lam T.T."/>
            <person name="Chang Q.C."/>
            <person name="Ding S.J."/>
            <person name="Wang X.J."/>
            <person name="Zhu J.G."/>
            <person name="Ruan X.D."/>
            <person name="Zhao L."/>
            <person name="Wei J.T."/>
            <person name="Ye R.Z."/>
            <person name="Que T.C."/>
            <person name="Du C.H."/>
            <person name="Zhou Y.H."/>
            <person name="Cheng J.X."/>
            <person name="Dai P.F."/>
            <person name="Guo W.B."/>
            <person name="Han X.H."/>
            <person name="Huang E.J."/>
            <person name="Li L.F."/>
            <person name="Wei W."/>
            <person name="Gao Y.C."/>
            <person name="Liu J.Z."/>
            <person name="Shao H.Z."/>
            <person name="Wang X."/>
            <person name="Wang C.C."/>
            <person name="Yang T.C."/>
            <person name="Huo Q.B."/>
            <person name="Li W."/>
            <person name="Chen H.Y."/>
            <person name="Chen S.E."/>
            <person name="Zhou L.G."/>
            <person name="Ni X.B."/>
            <person name="Tian J.H."/>
            <person name="Sheng Y."/>
            <person name="Liu T."/>
            <person name="Pan Y.S."/>
            <person name="Xia L.Y."/>
            <person name="Li J."/>
            <person name="Zhao F."/>
            <person name="Cao W.C."/>
        </authorList>
    </citation>
    <scope>NUCLEOTIDE SEQUENCE</scope>
    <source>
        <strain evidence="12">Rmic-2018</strain>
    </source>
</reference>
<dbReference type="FunFam" id="2.10.110.30:FF:000001">
    <property type="entry name" value="E3 ubiquitin-protein ligase UBR2 isoform 1"/>
    <property type="match status" value="1"/>
</dbReference>
<dbReference type="InterPro" id="IPR039164">
    <property type="entry name" value="UBR1-like"/>
</dbReference>
<evidence type="ECO:0000256" key="10">
    <source>
        <dbReference type="SAM" id="MobiDB-lite"/>
    </source>
</evidence>
<dbReference type="VEuPathDB" id="VectorBase:LOC119165419"/>
<sequence length="303" mass="33887">MDGEDSGGAQAPLRAGEEADVRSPYMSEVDAAVAGWLKAHECGALTPEVLRAFWATHVPPLLSPPLNCRPLQLAYDEATLRRTLLDSLERFVCGTSDPRGYFEELRRMESPPTLCGRVFKSGEPTYSCRDCGLDPTCVLCVDCFKSSEHKNHKYKMSMSCGGGYCDCGDVEAWRSSPFCETHGRAIKQQEEVQDGSEPNPLDRLPPDLVSRVELVLRAVLLYCHQMLTWGKSTELPPDLAQSSVPPQQETYVTMLFNDETHTYEQVWMWRVSSSSASGGILVTMRVEESAVVKQCFFFYTFDK</sequence>
<dbReference type="EMBL" id="JABSTU010000005">
    <property type="protein sequence ID" value="KAH8031232.1"/>
    <property type="molecule type" value="Genomic_DNA"/>
</dbReference>
<keyword evidence="2 9" id="KW-0808">Transferase</keyword>
<evidence type="ECO:0000313" key="13">
    <source>
        <dbReference type="Proteomes" id="UP000821866"/>
    </source>
</evidence>
<evidence type="ECO:0000313" key="12">
    <source>
        <dbReference type="EMBL" id="KAH8031232.1"/>
    </source>
</evidence>
<accession>A0A9J6EAU7</accession>
<evidence type="ECO:0000256" key="9">
    <source>
        <dbReference type="RuleBase" id="RU366018"/>
    </source>
</evidence>
<organism evidence="12 13">
    <name type="scientific">Rhipicephalus microplus</name>
    <name type="common">Cattle tick</name>
    <name type="synonym">Boophilus microplus</name>
    <dbReference type="NCBI Taxonomy" id="6941"/>
    <lineage>
        <taxon>Eukaryota</taxon>
        <taxon>Metazoa</taxon>
        <taxon>Ecdysozoa</taxon>
        <taxon>Arthropoda</taxon>
        <taxon>Chelicerata</taxon>
        <taxon>Arachnida</taxon>
        <taxon>Acari</taxon>
        <taxon>Parasitiformes</taxon>
        <taxon>Ixodida</taxon>
        <taxon>Ixodoidea</taxon>
        <taxon>Ixodidae</taxon>
        <taxon>Rhipicephalinae</taxon>
        <taxon>Rhipicephalus</taxon>
        <taxon>Boophilus</taxon>
    </lineage>
</organism>
<dbReference type="GO" id="GO:0005737">
    <property type="term" value="C:cytoplasm"/>
    <property type="evidence" value="ECO:0007669"/>
    <property type="project" value="TreeGrafter"/>
</dbReference>
<dbReference type="GO" id="GO:0061630">
    <property type="term" value="F:ubiquitin protein ligase activity"/>
    <property type="evidence" value="ECO:0007669"/>
    <property type="project" value="UniProtKB-UniRule"/>
</dbReference>
<evidence type="ECO:0000256" key="1">
    <source>
        <dbReference type="ARBA" id="ARBA00000900"/>
    </source>
</evidence>
<keyword evidence="3 9" id="KW-0479">Metal-binding</keyword>
<evidence type="ECO:0000256" key="3">
    <source>
        <dbReference type="ARBA" id="ARBA00022723"/>
    </source>
</evidence>
<dbReference type="GO" id="GO:0008270">
    <property type="term" value="F:zinc ion binding"/>
    <property type="evidence" value="ECO:0007669"/>
    <property type="project" value="UniProtKB-UniRule"/>
</dbReference>
<evidence type="ECO:0000256" key="7">
    <source>
        <dbReference type="ARBA" id="ARBA00046341"/>
    </source>
</evidence>
<dbReference type="InterPro" id="IPR003126">
    <property type="entry name" value="Znf_UBR"/>
</dbReference>
<dbReference type="PANTHER" id="PTHR21497:SF24">
    <property type="entry name" value="E3 UBIQUITIN-PROTEIN LIGASE UBR1"/>
    <property type="match status" value="1"/>
</dbReference>
<name>A0A9J6EAU7_RHIMP</name>
<evidence type="ECO:0000259" key="11">
    <source>
        <dbReference type="PROSITE" id="PS51157"/>
    </source>
</evidence>
<dbReference type="Proteomes" id="UP000821866">
    <property type="component" value="Chromosome 3"/>
</dbReference>
<dbReference type="EC" id="2.3.2.27" evidence="9"/>
<comment type="function">
    <text evidence="9">Ubiquitin ligase protein which is a component of the N-end rule pathway. Recognizes and binds to proteins bearing specific N-terminal residues that are destabilizing according to the N-end rule, leading to their ubiquitination and subsequent degradation.</text>
</comment>
<feature type="zinc finger region" description="UBR-type" evidence="8">
    <location>
        <begin position="113"/>
        <end position="184"/>
    </location>
</feature>
<dbReference type="GO" id="GO:0071596">
    <property type="term" value="P:ubiquitin-dependent protein catabolic process via the N-end rule pathway"/>
    <property type="evidence" value="ECO:0007669"/>
    <property type="project" value="UniProtKB-UniRule"/>
</dbReference>
<dbReference type="SMART" id="SM00396">
    <property type="entry name" value="ZnF_UBR1"/>
    <property type="match status" value="1"/>
</dbReference>
<comment type="pathway">
    <text evidence="9">Protein modification; protein ubiquitination.</text>
</comment>
<dbReference type="GO" id="GO:0000151">
    <property type="term" value="C:ubiquitin ligase complex"/>
    <property type="evidence" value="ECO:0007669"/>
    <property type="project" value="TreeGrafter"/>
</dbReference>
<proteinExistence type="inferred from homology"/>
<dbReference type="GO" id="GO:0016567">
    <property type="term" value="P:protein ubiquitination"/>
    <property type="evidence" value="ECO:0007669"/>
    <property type="project" value="UniProtKB-UniRule"/>
</dbReference>
<reference evidence="12" key="2">
    <citation type="submission" date="2021-09" db="EMBL/GenBank/DDBJ databases">
        <authorList>
            <person name="Jia N."/>
            <person name="Wang J."/>
            <person name="Shi W."/>
            <person name="Du L."/>
            <person name="Sun Y."/>
            <person name="Zhan W."/>
            <person name="Jiang J."/>
            <person name="Wang Q."/>
            <person name="Zhang B."/>
            <person name="Ji P."/>
            <person name="Sakyi L.B."/>
            <person name="Cui X."/>
            <person name="Yuan T."/>
            <person name="Jiang B."/>
            <person name="Yang W."/>
            <person name="Lam T.T.-Y."/>
            <person name="Chang Q."/>
            <person name="Ding S."/>
            <person name="Wang X."/>
            <person name="Zhu J."/>
            <person name="Ruan X."/>
            <person name="Zhao L."/>
            <person name="Wei J."/>
            <person name="Que T."/>
            <person name="Du C."/>
            <person name="Cheng J."/>
            <person name="Dai P."/>
            <person name="Han X."/>
            <person name="Huang E."/>
            <person name="Gao Y."/>
            <person name="Liu J."/>
            <person name="Shao H."/>
            <person name="Ye R."/>
            <person name="Li L."/>
            <person name="Wei W."/>
            <person name="Wang X."/>
            <person name="Wang C."/>
            <person name="Huo Q."/>
            <person name="Li W."/>
            <person name="Guo W."/>
            <person name="Chen H."/>
            <person name="Chen S."/>
            <person name="Zhou L."/>
            <person name="Zhou L."/>
            <person name="Ni X."/>
            <person name="Tian J."/>
            <person name="Zhou Y."/>
            <person name="Sheng Y."/>
            <person name="Liu T."/>
            <person name="Pan Y."/>
            <person name="Xia L."/>
            <person name="Li J."/>
            <person name="Zhao F."/>
            <person name="Cao W."/>
        </authorList>
    </citation>
    <scope>NUCLEOTIDE SEQUENCE</scope>
    <source>
        <strain evidence="12">Rmic-2018</strain>
        <tissue evidence="12">Larvae</tissue>
    </source>
</reference>
<keyword evidence="5 9" id="KW-0833">Ubl conjugation pathway</keyword>